<comment type="catalytic activity">
    <reaction evidence="13">
        <text>4 Fe(II)-[cytochrome c] + O2 + 8 H(+)(in) = 4 Fe(III)-[cytochrome c] + 2 H2O + 4 H(+)(out)</text>
        <dbReference type="Rhea" id="RHEA:11436"/>
        <dbReference type="Rhea" id="RHEA-COMP:10350"/>
        <dbReference type="Rhea" id="RHEA-COMP:14399"/>
        <dbReference type="ChEBI" id="CHEBI:15377"/>
        <dbReference type="ChEBI" id="CHEBI:15378"/>
        <dbReference type="ChEBI" id="CHEBI:15379"/>
        <dbReference type="ChEBI" id="CHEBI:29033"/>
        <dbReference type="ChEBI" id="CHEBI:29034"/>
        <dbReference type="EC" id="7.1.1.9"/>
    </reaction>
    <physiologicalReaction direction="left-to-right" evidence="13">
        <dbReference type="Rhea" id="RHEA:11437"/>
    </physiologicalReaction>
</comment>
<dbReference type="GO" id="GO:0004129">
    <property type="term" value="F:cytochrome-c oxidase activity"/>
    <property type="evidence" value="ECO:0007669"/>
    <property type="project" value="UniProtKB-EC"/>
</dbReference>
<evidence type="ECO:0000256" key="16">
    <source>
        <dbReference type="SAM" id="Phobius"/>
    </source>
</evidence>
<dbReference type="InterPro" id="IPR034210">
    <property type="entry name" value="CcO_II_C"/>
</dbReference>
<dbReference type="PANTHER" id="PTHR22888:SF9">
    <property type="entry name" value="CYTOCHROME C OXIDASE SUBUNIT 2"/>
    <property type="match status" value="1"/>
</dbReference>
<dbReference type="GO" id="GO:1902495">
    <property type="term" value="C:transmembrane transporter complex"/>
    <property type="evidence" value="ECO:0007669"/>
    <property type="project" value="UniProtKB-ARBA"/>
</dbReference>
<dbReference type="CDD" id="cd13912">
    <property type="entry name" value="CcO_II_C"/>
    <property type="match status" value="1"/>
</dbReference>
<dbReference type="NCBIfam" id="TIGR02866">
    <property type="entry name" value="CoxB"/>
    <property type="match status" value="1"/>
</dbReference>
<evidence type="ECO:0000256" key="10">
    <source>
        <dbReference type="ARBA" id="ARBA00023008"/>
    </source>
</evidence>
<comment type="function">
    <text evidence="14">Component of the cytochrome c oxidase, the last enzyme in the mitochondrial electron transport chain which drives oxidative phosphorylation. The respiratory chain contains 3 multisubunit complexes succinate dehydrogenase (complex II, CII), ubiquinol-cytochrome c oxidoreductase (cytochrome b-c1 complex, complex III, CIII) and cytochrome c oxidase (complex IV, CIV), that cooperate to transfer electrons derived from NADH and succinate to molecular oxygen, creating an electrochemical gradient over the inner membrane that drives transmembrane transport and the ATP synthase. Cytochrome c oxidase is the component of the respiratory chain that catalyzes the reduction of oxygen to water. Electrons originating from reduced cytochrome c in the intermembrane space (IMS) are transferred via the dinuclear copper A center (CU(A)) of subunit 2 and heme A of subunit 1 to the active site in subunit 1, a binuclear center (BNC) formed by heme A3 and copper B (CU(B)). The BNC reduces molecular oxygen to 2 water molecules using 4 electrons from cytochrome c in the IMS and 4 protons from the mitochondrial matrix.</text>
</comment>
<evidence type="ECO:0000259" key="18">
    <source>
        <dbReference type="PROSITE" id="PS50999"/>
    </source>
</evidence>
<dbReference type="PANTHER" id="PTHR22888">
    <property type="entry name" value="CYTOCHROME C OXIDASE, SUBUNIT II"/>
    <property type="match status" value="1"/>
</dbReference>
<comment type="cofactor">
    <cofactor evidence="14">
        <name>Cu cation</name>
        <dbReference type="ChEBI" id="CHEBI:23378"/>
    </cofactor>
    <text evidence="14">Binds a copper A center.</text>
</comment>
<dbReference type="PRINTS" id="PR01166">
    <property type="entry name" value="CYCOXIDASEII"/>
</dbReference>
<keyword evidence="6 14" id="KW-0479">Metal-binding</keyword>
<evidence type="ECO:0000256" key="5">
    <source>
        <dbReference type="ARBA" id="ARBA00022692"/>
    </source>
</evidence>
<feature type="domain" description="Cytochrome oxidase subunit II copper A binding" evidence="17">
    <location>
        <begin position="498"/>
        <end position="636"/>
    </location>
</feature>
<evidence type="ECO:0000259" key="17">
    <source>
        <dbReference type="PROSITE" id="PS50857"/>
    </source>
</evidence>
<dbReference type="EMBL" id="CP031001">
    <property type="protein sequence ID" value="QHN77992.1"/>
    <property type="molecule type" value="Genomic_DNA"/>
</dbReference>
<keyword evidence="7" id="KW-1278">Translocase</keyword>
<evidence type="ECO:0000313" key="20">
    <source>
        <dbReference type="Proteomes" id="UP000464620"/>
    </source>
</evidence>
<dbReference type="FunFam" id="2.60.40.420:FF:000001">
    <property type="entry name" value="Cytochrome c oxidase subunit 2"/>
    <property type="match status" value="1"/>
</dbReference>
<evidence type="ECO:0000256" key="3">
    <source>
        <dbReference type="ARBA" id="ARBA00022448"/>
    </source>
</evidence>
<feature type="region of interest" description="Disordered" evidence="15">
    <location>
        <begin position="130"/>
        <end position="154"/>
    </location>
</feature>
<proteinExistence type="inferred from homology"/>
<evidence type="ECO:0000256" key="15">
    <source>
        <dbReference type="SAM" id="MobiDB-lite"/>
    </source>
</evidence>
<dbReference type="Pfam" id="PF00116">
    <property type="entry name" value="COX2"/>
    <property type="match status" value="1"/>
</dbReference>
<dbReference type="GO" id="GO:0005507">
    <property type="term" value="F:copper ion binding"/>
    <property type="evidence" value="ECO:0007669"/>
    <property type="project" value="InterPro"/>
</dbReference>
<comment type="similarity">
    <text evidence="2 14">Belongs to the cytochrome c oxidase subunit 2 family.</text>
</comment>
<comment type="subcellular location">
    <subcellularLocation>
        <location evidence="14">Mitochondrion inner membrane</location>
        <topology evidence="14">Multi-pass membrane protein</topology>
    </subcellularLocation>
    <subcellularLocation>
        <location evidence="1">Mitochondrion membrane</location>
        <topology evidence="1">Multi-pass membrane protein</topology>
    </subcellularLocation>
</comment>
<feature type="domain" description="Cytochrome oxidase subunit II transmembrane region profile" evidence="18">
    <location>
        <begin position="401"/>
        <end position="496"/>
    </location>
</feature>
<keyword evidence="14" id="KW-0999">Mitochondrion inner membrane</keyword>
<dbReference type="InterPro" id="IPR045187">
    <property type="entry name" value="CcO_II"/>
</dbReference>
<dbReference type="Gene3D" id="1.10.287.90">
    <property type="match status" value="1"/>
</dbReference>
<dbReference type="Proteomes" id="UP000464620">
    <property type="component" value="Chromosome B09"/>
</dbReference>
<evidence type="ECO:0000256" key="4">
    <source>
        <dbReference type="ARBA" id="ARBA00022660"/>
    </source>
</evidence>
<feature type="transmembrane region" description="Helical" evidence="16">
    <location>
        <begin position="427"/>
        <end position="447"/>
    </location>
</feature>
<evidence type="ECO:0000256" key="7">
    <source>
        <dbReference type="ARBA" id="ARBA00022967"/>
    </source>
</evidence>
<evidence type="ECO:0000256" key="11">
    <source>
        <dbReference type="ARBA" id="ARBA00023128"/>
    </source>
</evidence>
<dbReference type="InterPro" id="IPR002429">
    <property type="entry name" value="CcO_II-like_C"/>
</dbReference>
<dbReference type="FunFam" id="1.10.287.90:FF:000004">
    <property type="entry name" value="Cytochrome c oxidase subunit 2"/>
    <property type="match status" value="1"/>
</dbReference>
<gene>
    <name evidence="19" type="ORF">DS421_19g657650</name>
</gene>
<dbReference type="InterPro" id="IPR011759">
    <property type="entry name" value="Cyt_c_oxidase_su2_TM_dom"/>
</dbReference>
<evidence type="ECO:0000256" key="13">
    <source>
        <dbReference type="ARBA" id="ARBA00049512"/>
    </source>
</evidence>
<dbReference type="InterPro" id="IPR008972">
    <property type="entry name" value="Cupredoxin"/>
</dbReference>
<dbReference type="GO" id="GO:0005743">
    <property type="term" value="C:mitochondrial inner membrane"/>
    <property type="evidence" value="ECO:0007669"/>
    <property type="project" value="UniProtKB-SubCell"/>
</dbReference>
<organism evidence="19 20">
    <name type="scientific">Arachis hypogaea</name>
    <name type="common">Peanut</name>
    <dbReference type="NCBI Taxonomy" id="3818"/>
    <lineage>
        <taxon>Eukaryota</taxon>
        <taxon>Viridiplantae</taxon>
        <taxon>Streptophyta</taxon>
        <taxon>Embryophyta</taxon>
        <taxon>Tracheophyta</taxon>
        <taxon>Spermatophyta</taxon>
        <taxon>Magnoliopsida</taxon>
        <taxon>eudicotyledons</taxon>
        <taxon>Gunneridae</taxon>
        <taxon>Pentapetalae</taxon>
        <taxon>rosids</taxon>
        <taxon>fabids</taxon>
        <taxon>Fabales</taxon>
        <taxon>Fabaceae</taxon>
        <taxon>Papilionoideae</taxon>
        <taxon>50 kb inversion clade</taxon>
        <taxon>dalbergioids sensu lato</taxon>
        <taxon>Dalbergieae</taxon>
        <taxon>Pterocarpus clade</taxon>
        <taxon>Arachis</taxon>
    </lineage>
</organism>
<evidence type="ECO:0000256" key="2">
    <source>
        <dbReference type="ARBA" id="ARBA00007866"/>
    </source>
</evidence>
<keyword evidence="12 14" id="KW-0472">Membrane</keyword>
<feature type="transmembrane region" description="Helical" evidence="16">
    <location>
        <begin position="468"/>
        <end position="490"/>
    </location>
</feature>
<dbReference type="GO" id="GO:0016491">
    <property type="term" value="F:oxidoreductase activity"/>
    <property type="evidence" value="ECO:0007669"/>
    <property type="project" value="InterPro"/>
</dbReference>
<dbReference type="GO" id="GO:0042773">
    <property type="term" value="P:ATP synthesis coupled electron transport"/>
    <property type="evidence" value="ECO:0007669"/>
    <property type="project" value="TreeGrafter"/>
</dbReference>
<dbReference type="InterPro" id="IPR036257">
    <property type="entry name" value="Cyt_c_oxidase_su2_TM_sf"/>
</dbReference>
<accession>A0A6B9VCJ4</accession>
<name>A0A6B9VCJ4_ARAHY</name>
<dbReference type="InterPro" id="IPR014222">
    <property type="entry name" value="Cyt_c_oxidase_su2"/>
</dbReference>
<reference evidence="19 20" key="1">
    <citation type="submission" date="2020-01" db="EMBL/GenBank/DDBJ databases">
        <title>Genome sequence of Arachis hypogaea, cultivar Shitouqi.</title>
        <authorList>
            <person name="Zhuang W."/>
            <person name="Chen H."/>
            <person name="Varshney R."/>
            <person name="Wang D."/>
            <person name="Ming R."/>
        </authorList>
    </citation>
    <scope>NUCLEOTIDE SEQUENCE [LARGE SCALE GENOMIC DNA]</scope>
    <source>
        <tissue evidence="19">Young leaf</tissue>
    </source>
</reference>
<keyword evidence="11 14" id="KW-0496">Mitochondrion</keyword>
<keyword evidence="4 14" id="KW-0679">Respiratory chain</keyword>
<dbReference type="AlphaFoldDB" id="A0A6B9VCJ4"/>
<dbReference type="PROSITE" id="PS50999">
    <property type="entry name" value="COX2_TM"/>
    <property type="match status" value="1"/>
</dbReference>
<dbReference type="PROSITE" id="PS50857">
    <property type="entry name" value="COX2_CUA"/>
    <property type="match status" value="1"/>
</dbReference>
<evidence type="ECO:0000256" key="14">
    <source>
        <dbReference type="RuleBase" id="RU000457"/>
    </source>
</evidence>
<dbReference type="Pfam" id="PF02790">
    <property type="entry name" value="COX2_TM"/>
    <property type="match status" value="1"/>
</dbReference>
<sequence length="646" mass="71459">MLTNRPERSHDHDKRKKPFILKNDESNLALVDRNKWLRKRVGGSLLEVLTGVLFLNELIAQSSFLAFRERKAKFSLSSKSSSVPSFTAFRERPSIPFNKAPPEGNRSTYIKERAFNDVAAATGLDTKKAVDRVKASMPSRDDPVTRKQKERRGVERTRKRLMMTLLPKEPILSVSSAIFQRMKESAPLALQLQRATSAFSWRINATASPLDFPNKSVSGEEQLIGASFTSGSGVGVYFHRDGVGGPMVALPLGKLGVAKAAGPKCTTVAPCEVVEPSLNSTLSDTASMWNDFPSVPSDLPPLPADSVPSVPSLPSIASDVEVEQPTPSNYNYETHGIDEDHPGINPDSERIVELQSNIHDKLGELMTNKNDLNKNGIEGEAYKDALDLSGILPNKAAFCDAAEPWQLGFQDAISPMMQGIIDLHHDIFFFLILILVFVSRILVRALWHFHYQKNPIPQRIVHGTTIEILRTIFPSIIPMFIAIPSFALLYSMDEVVVDPAITIKAIGHQWYRTYEYSDYNSSDEQSLTFDSYTIPEDDLELGQSRLLEVDNRVVVPAKTHLRIIVTPADVPHSWAVPSLGVKCDAVPGRLNQISISVQREGVYYGQCSEICGTNHAFTPIVVEAVPSKDYGSRVSNQLIPQTTGEA</sequence>
<keyword evidence="8 14" id="KW-0249">Electron transport</keyword>
<evidence type="ECO:0000256" key="9">
    <source>
        <dbReference type="ARBA" id="ARBA00022989"/>
    </source>
</evidence>
<dbReference type="Gene3D" id="2.60.40.420">
    <property type="entry name" value="Cupredoxins - blue copper proteins"/>
    <property type="match status" value="1"/>
</dbReference>
<evidence type="ECO:0000313" key="19">
    <source>
        <dbReference type="EMBL" id="QHN77992.1"/>
    </source>
</evidence>
<keyword evidence="3 14" id="KW-0813">Transport</keyword>
<evidence type="ECO:0000256" key="8">
    <source>
        <dbReference type="ARBA" id="ARBA00022982"/>
    </source>
</evidence>
<dbReference type="SUPFAM" id="SSF81464">
    <property type="entry name" value="Cytochrome c oxidase subunit II-like, transmembrane region"/>
    <property type="match status" value="1"/>
</dbReference>
<protein>
    <recommendedName>
        <fullName evidence="14">Cytochrome c oxidase subunit 2</fullName>
    </recommendedName>
</protein>
<dbReference type="SUPFAM" id="SSF49503">
    <property type="entry name" value="Cupredoxins"/>
    <property type="match status" value="1"/>
</dbReference>
<keyword evidence="10 14" id="KW-0186">Copper</keyword>
<evidence type="ECO:0000256" key="12">
    <source>
        <dbReference type="ARBA" id="ARBA00023136"/>
    </source>
</evidence>
<keyword evidence="5 14" id="KW-0812">Transmembrane</keyword>
<keyword evidence="9 16" id="KW-1133">Transmembrane helix</keyword>
<dbReference type="GO" id="GO:1902494">
    <property type="term" value="C:catalytic complex"/>
    <property type="evidence" value="ECO:0007669"/>
    <property type="project" value="UniProtKB-ARBA"/>
</dbReference>
<evidence type="ECO:0000256" key="1">
    <source>
        <dbReference type="ARBA" id="ARBA00004225"/>
    </source>
</evidence>
<evidence type="ECO:0000256" key="6">
    <source>
        <dbReference type="ARBA" id="ARBA00022723"/>
    </source>
</evidence>